<dbReference type="Proteomes" id="UP000243459">
    <property type="component" value="Chromosome 3"/>
</dbReference>
<feature type="chain" id="PRO_5024449873" evidence="1">
    <location>
        <begin position="21"/>
        <end position="109"/>
    </location>
</feature>
<feature type="signal peptide" evidence="1">
    <location>
        <begin position="1"/>
        <end position="20"/>
    </location>
</feature>
<evidence type="ECO:0000313" key="3">
    <source>
        <dbReference type="Proteomes" id="UP000243459"/>
    </source>
</evidence>
<dbReference type="AlphaFoldDB" id="A0A5P1FGX1"/>
<name>A0A5P1FGX1_ASPOF</name>
<protein>
    <submittedName>
        <fullName evidence="2">Uncharacterized protein</fullName>
    </submittedName>
</protein>
<sequence>MPSLFFTIQTVVHLIKLIFSLQINIFPSLGIEWQGTQLVKIYKQWVSYSLIMHQLRQVEEEMKLVRGPENFGASNLFPMALEVSSFLCRETKLEYYRELLFASKFHVTR</sequence>
<dbReference type="EMBL" id="CM007383">
    <property type="protein sequence ID" value="ONK75891.1"/>
    <property type="molecule type" value="Genomic_DNA"/>
</dbReference>
<accession>A0A5P1FGX1</accession>
<keyword evidence="3" id="KW-1185">Reference proteome</keyword>
<evidence type="ECO:0000256" key="1">
    <source>
        <dbReference type="SAM" id="SignalP"/>
    </source>
</evidence>
<proteinExistence type="predicted"/>
<gene>
    <name evidence="2" type="ORF">A4U43_C03F21660</name>
</gene>
<evidence type="ECO:0000313" key="2">
    <source>
        <dbReference type="EMBL" id="ONK75891.1"/>
    </source>
</evidence>
<keyword evidence="1" id="KW-0732">Signal</keyword>
<reference evidence="3" key="1">
    <citation type="journal article" date="2017" name="Nat. Commun.">
        <title>The asparagus genome sheds light on the origin and evolution of a young Y chromosome.</title>
        <authorList>
            <person name="Harkess A."/>
            <person name="Zhou J."/>
            <person name="Xu C."/>
            <person name="Bowers J.E."/>
            <person name="Van der Hulst R."/>
            <person name="Ayyampalayam S."/>
            <person name="Mercati F."/>
            <person name="Riccardi P."/>
            <person name="McKain M.R."/>
            <person name="Kakrana A."/>
            <person name="Tang H."/>
            <person name="Ray J."/>
            <person name="Groenendijk J."/>
            <person name="Arikit S."/>
            <person name="Mathioni S.M."/>
            <person name="Nakano M."/>
            <person name="Shan H."/>
            <person name="Telgmann-Rauber A."/>
            <person name="Kanno A."/>
            <person name="Yue Z."/>
            <person name="Chen H."/>
            <person name="Li W."/>
            <person name="Chen Y."/>
            <person name="Xu X."/>
            <person name="Zhang Y."/>
            <person name="Luo S."/>
            <person name="Chen H."/>
            <person name="Gao J."/>
            <person name="Mao Z."/>
            <person name="Pires J.C."/>
            <person name="Luo M."/>
            <person name="Kudrna D."/>
            <person name="Wing R.A."/>
            <person name="Meyers B.C."/>
            <person name="Yi K."/>
            <person name="Kong H."/>
            <person name="Lavrijsen P."/>
            <person name="Sunseri F."/>
            <person name="Falavigna A."/>
            <person name="Ye Y."/>
            <person name="Leebens-Mack J.H."/>
            <person name="Chen G."/>
        </authorList>
    </citation>
    <scope>NUCLEOTIDE SEQUENCE [LARGE SCALE GENOMIC DNA]</scope>
    <source>
        <strain evidence="3">cv. DH0086</strain>
    </source>
</reference>
<dbReference type="Gramene" id="ONK75891">
    <property type="protein sequence ID" value="ONK75891"/>
    <property type="gene ID" value="A4U43_C03F21660"/>
</dbReference>
<organism evidence="2 3">
    <name type="scientific">Asparagus officinalis</name>
    <name type="common">Garden asparagus</name>
    <dbReference type="NCBI Taxonomy" id="4686"/>
    <lineage>
        <taxon>Eukaryota</taxon>
        <taxon>Viridiplantae</taxon>
        <taxon>Streptophyta</taxon>
        <taxon>Embryophyta</taxon>
        <taxon>Tracheophyta</taxon>
        <taxon>Spermatophyta</taxon>
        <taxon>Magnoliopsida</taxon>
        <taxon>Liliopsida</taxon>
        <taxon>Asparagales</taxon>
        <taxon>Asparagaceae</taxon>
        <taxon>Asparagoideae</taxon>
        <taxon>Asparagus</taxon>
    </lineage>
</organism>